<dbReference type="InterPro" id="IPR043502">
    <property type="entry name" value="DNA/RNA_pol_sf"/>
</dbReference>
<feature type="domain" description="Reverse transcriptase" evidence="1">
    <location>
        <begin position="10"/>
        <end position="135"/>
    </location>
</feature>
<keyword evidence="2" id="KW-0695">RNA-directed DNA polymerase</keyword>
<dbReference type="PANTHER" id="PTHR33116:SF78">
    <property type="entry name" value="OS12G0587133 PROTEIN"/>
    <property type="match status" value="1"/>
</dbReference>
<name>Q9AV74_ORYSJ</name>
<reference evidence="3" key="1">
    <citation type="journal article" date="2005" name="Nature">
        <title>The map-based sequence of the rice genome.</title>
        <authorList>
            <consortium name="International rice genome sequencing project (IRGSP)"/>
            <person name="Matsumoto T."/>
            <person name="Wu J."/>
            <person name="Kanamori H."/>
            <person name="Katayose Y."/>
            <person name="Fujisawa M."/>
            <person name="Namiki N."/>
            <person name="Mizuno H."/>
            <person name="Yamamoto K."/>
            <person name="Antonio B.A."/>
            <person name="Baba T."/>
            <person name="Sakata K."/>
            <person name="Nagamura Y."/>
            <person name="Aoki H."/>
            <person name="Arikawa K."/>
            <person name="Arita K."/>
            <person name="Bito T."/>
            <person name="Chiden Y."/>
            <person name="Fujitsuka N."/>
            <person name="Fukunaka R."/>
            <person name="Hamada M."/>
            <person name="Harada C."/>
            <person name="Hayashi A."/>
            <person name="Hijishita S."/>
            <person name="Honda M."/>
            <person name="Hosokawa S."/>
            <person name="Ichikawa Y."/>
            <person name="Idonuma A."/>
            <person name="Iijima M."/>
            <person name="Ikeda M."/>
            <person name="Ikeno M."/>
            <person name="Ito K."/>
            <person name="Ito S."/>
            <person name="Ito T."/>
            <person name="Ito Y."/>
            <person name="Ito Y."/>
            <person name="Iwabuchi A."/>
            <person name="Kamiya K."/>
            <person name="Karasawa W."/>
            <person name="Kurita K."/>
            <person name="Katagiri S."/>
            <person name="Kikuta A."/>
            <person name="Kobayashi H."/>
            <person name="Kobayashi N."/>
            <person name="Machita K."/>
            <person name="Maehara T."/>
            <person name="Masukawa M."/>
            <person name="Mizubayashi T."/>
            <person name="Mukai Y."/>
            <person name="Nagasaki H."/>
            <person name="Nagata Y."/>
            <person name="Naito S."/>
            <person name="Nakashima M."/>
            <person name="Nakama Y."/>
            <person name="Nakamichi Y."/>
            <person name="Nakamura M."/>
            <person name="Meguro A."/>
            <person name="Negishi M."/>
            <person name="Ohta I."/>
            <person name="Ohta T."/>
            <person name="Okamoto M."/>
            <person name="Ono N."/>
            <person name="Saji S."/>
            <person name="Sakaguchi M."/>
            <person name="Sakai K."/>
            <person name="Shibata M."/>
            <person name="Shimokawa T."/>
            <person name="Song J."/>
            <person name="Takazaki Y."/>
            <person name="Terasawa K."/>
            <person name="Tsugane M."/>
            <person name="Tsuji K."/>
            <person name="Ueda S."/>
            <person name="Waki K."/>
            <person name="Yamagata H."/>
            <person name="Yamamoto M."/>
            <person name="Yamamoto S."/>
            <person name="Yamane H."/>
            <person name="Yoshiki S."/>
            <person name="Yoshihara R."/>
            <person name="Yukawa K."/>
            <person name="Zhong H."/>
            <person name="Yano M."/>
            <person name="Yuan Q."/>
            <person name="Ouyang S."/>
            <person name="Liu J."/>
            <person name="Jones K.M."/>
            <person name="Gansberger K."/>
            <person name="Moffat K."/>
            <person name="Hill J."/>
            <person name="Bera J."/>
            <person name="Fadrosh D."/>
            <person name="Jin S."/>
            <person name="Johri S."/>
            <person name="Kim M."/>
            <person name="Overton L."/>
            <person name="Reardon M."/>
            <person name="Tsitrin T."/>
            <person name="Vuong H."/>
            <person name="Weaver B."/>
            <person name="Ciecko A."/>
            <person name="Tallon L."/>
            <person name="Jackson J."/>
            <person name="Pai G."/>
            <person name="Aken S.V."/>
            <person name="Utterback T."/>
            <person name="Reidmuller S."/>
            <person name="Feldblyum T."/>
            <person name="Hsiao J."/>
            <person name="Zismann V."/>
            <person name="Iobst S."/>
            <person name="de Vazeille A.R."/>
            <person name="Buell C.R."/>
            <person name="Ying K."/>
            <person name="Li Y."/>
            <person name="Lu T."/>
            <person name="Huang Y."/>
            <person name="Zhao Q."/>
            <person name="Feng Q."/>
            <person name="Zhang L."/>
            <person name="Zhu J."/>
            <person name="Weng Q."/>
            <person name="Mu J."/>
            <person name="Lu Y."/>
            <person name="Fan D."/>
            <person name="Liu Y."/>
            <person name="Guan J."/>
            <person name="Zhang Y."/>
            <person name="Yu S."/>
            <person name="Liu X."/>
            <person name="Zhang Y."/>
            <person name="Hong G."/>
            <person name="Han B."/>
            <person name="Choisne N."/>
            <person name="Demange N."/>
            <person name="Orjeda G."/>
            <person name="Samain S."/>
            <person name="Cattolico L."/>
            <person name="Pelletier E."/>
            <person name="Couloux A."/>
            <person name="Segurens B."/>
            <person name="Wincker P."/>
            <person name="D'Hont A."/>
            <person name="Scarpelli C."/>
            <person name="Weissenbach J."/>
            <person name="Salanoubat M."/>
            <person name="Quetier F."/>
            <person name="Yu Y."/>
            <person name="Kim H.R."/>
            <person name="Rambo T."/>
            <person name="Currie J."/>
            <person name="Collura K."/>
            <person name="Luo M."/>
            <person name="Yang T."/>
            <person name="Ammiraju J.S.S."/>
            <person name="Engler F."/>
            <person name="Soderlund C."/>
            <person name="Wing R.A."/>
            <person name="Palmer L.E."/>
            <person name="de la Bastide M."/>
            <person name="Spiegel L."/>
            <person name="Nascimento L."/>
            <person name="Zutavern T."/>
            <person name="O'Shaughnessy A."/>
            <person name="Dike S."/>
            <person name="Dedhia N."/>
            <person name="Preston R."/>
            <person name="Balija V."/>
            <person name="McCombie W.R."/>
            <person name="Chow T."/>
            <person name="Chen H."/>
            <person name="Chung M."/>
            <person name="Chen C."/>
            <person name="Shaw J."/>
            <person name="Wu H."/>
            <person name="Hsiao K."/>
            <person name="Chao Y."/>
            <person name="Chu M."/>
            <person name="Cheng C."/>
            <person name="Hour A."/>
            <person name="Lee P."/>
            <person name="Lin S."/>
            <person name="Lin Y."/>
            <person name="Liou J."/>
            <person name="Liu S."/>
            <person name="Hsing Y."/>
            <person name="Raghuvanshi S."/>
            <person name="Mohanty A."/>
            <person name="Bharti A.K."/>
            <person name="Gaur A."/>
            <person name="Gupta V."/>
            <person name="Kumar D."/>
            <person name="Ravi V."/>
            <person name="Vij S."/>
            <person name="Kapur A."/>
            <person name="Khurana P."/>
            <person name="Khurana P."/>
            <person name="Khurana J.P."/>
            <person name="Tyagi A.K."/>
            <person name="Gaikwad K."/>
            <person name="Singh A."/>
            <person name="Dalal V."/>
            <person name="Srivastava S."/>
            <person name="Dixit A."/>
            <person name="Pal A.K."/>
            <person name="Ghazi I.A."/>
            <person name="Yadav M."/>
            <person name="Pandit A."/>
            <person name="Bhargava A."/>
            <person name="Sureshbabu K."/>
            <person name="Batra K."/>
            <person name="Sharma T.R."/>
            <person name="Mohapatra T."/>
            <person name="Singh N.K."/>
            <person name="Messing J."/>
            <person name="Nelson A.B."/>
            <person name="Fuks G."/>
            <person name="Kavchok S."/>
            <person name="Keizer G."/>
            <person name="Linton E."/>
            <person name="Llaca V."/>
            <person name="Song R."/>
            <person name="Tanyolac B."/>
            <person name="Young S."/>
            <person name="Ho-Il K."/>
            <person name="Hahn J.H."/>
            <person name="Sangsakoo G."/>
            <person name="Vanavichit A."/>
            <person name="de Mattos Luiz.A.T."/>
            <person name="Zimmer P.D."/>
            <person name="Malone G."/>
            <person name="Dellagostin O."/>
            <person name="de Oliveira A.C."/>
            <person name="Bevan M."/>
            <person name="Bancroft I."/>
            <person name="Minx P."/>
            <person name="Cordum H."/>
            <person name="Wilson R."/>
            <person name="Cheng Z."/>
            <person name="Jin W."/>
            <person name="Jiang J."/>
            <person name="Leong S.A."/>
            <person name="Iwama H."/>
            <person name="Gojobori T."/>
            <person name="Itoh T."/>
            <person name="Niimura Y."/>
            <person name="Fujii Y."/>
            <person name="Habara T."/>
            <person name="Sakai H."/>
            <person name="Sato Y."/>
            <person name="Wilson G."/>
            <person name="Kumar K."/>
            <person name="McCouch S."/>
            <person name="Juretic N."/>
            <person name="Hoen D."/>
            <person name="Wright S."/>
            <person name="Bruskiewich R."/>
            <person name="Bureau T."/>
            <person name="Miyao A."/>
            <person name="Hirochika H."/>
            <person name="Nishikawa T."/>
            <person name="Kadowaki K."/>
            <person name="Sugiura M."/>
            <person name="Burr B."/>
            <person name="Sasaki T."/>
        </authorList>
    </citation>
    <scope>NUCLEOTIDE SEQUENCE [LARGE SCALE GENOMIC DNA]</scope>
    <source>
        <strain evidence="3">cv. Nipponbare</strain>
    </source>
</reference>
<keyword evidence="2" id="KW-0548">Nucleotidyltransferase</keyword>
<organism evidence="2 3">
    <name type="scientific">Oryza sativa subsp. japonica</name>
    <name type="common">Rice</name>
    <dbReference type="NCBI Taxonomy" id="39947"/>
    <lineage>
        <taxon>Eukaryota</taxon>
        <taxon>Viridiplantae</taxon>
        <taxon>Streptophyta</taxon>
        <taxon>Embryophyta</taxon>
        <taxon>Tracheophyta</taxon>
        <taxon>Spermatophyta</taxon>
        <taxon>Magnoliopsida</taxon>
        <taxon>Liliopsida</taxon>
        <taxon>Poales</taxon>
        <taxon>Poaceae</taxon>
        <taxon>BOP clade</taxon>
        <taxon>Oryzoideae</taxon>
        <taxon>Oryzeae</taxon>
        <taxon>Oryzinae</taxon>
        <taxon>Oryza</taxon>
        <taxon>Oryza sativa</taxon>
    </lineage>
</organism>
<sequence>MGFSAKWRDWVALILSASSSRVSLNGIEGERIDHRRGLRQGDPLSPYLFILAMDPLHRLLKIATDEGHLSELADRSARFRCSLDADDAAIFIKPSRQDVDSLILILNGFGGATSLQVNLQKSSVLPISCDAYLGMPLTVSRLRKVHLQYLIDRIKARLASWKKKLLSAGGRRELVLSVLSSMPIYVMTALKIPKQIIQEIDKARRKFLWDGGDEFHGGKCKVNWQRVCRPIKYGGLGVSNLTKMGRALHLRWLWYEWTFPDKPWIGMPTPCDEQDAELFAASTTVTIGDSRKALFWESPWVSSSPLKTMAPNLYRHARRKKRTVANALQDNKWINDIRHNLTSMLVTEFFKPEEDGRVVDGWRGEAAVGSGGDGAAGEATVPEAEVKVEELGVDAAGEESRRRGEVRVAIAMD</sequence>
<evidence type="ECO:0000259" key="1">
    <source>
        <dbReference type="Pfam" id="PF00078"/>
    </source>
</evidence>
<dbReference type="Proteomes" id="UP000000763">
    <property type="component" value="Chromosome 10"/>
</dbReference>
<dbReference type="GO" id="GO:0003964">
    <property type="term" value="F:RNA-directed DNA polymerase activity"/>
    <property type="evidence" value="ECO:0007669"/>
    <property type="project" value="UniProtKB-KW"/>
</dbReference>
<gene>
    <name evidence="2" type="primary">OSJNBa0006L06.15</name>
</gene>
<evidence type="ECO:0000313" key="3">
    <source>
        <dbReference type="Proteomes" id="UP000000763"/>
    </source>
</evidence>
<protein>
    <submittedName>
        <fullName evidence="2">Reverse transcriptase</fullName>
    </submittedName>
</protein>
<evidence type="ECO:0000313" key="2">
    <source>
        <dbReference type="EMBL" id="AAK27805.1"/>
    </source>
</evidence>
<dbReference type="InterPro" id="IPR000477">
    <property type="entry name" value="RT_dom"/>
</dbReference>
<dbReference type="PANTHER" id="PTHR33116">
    <property type="entry name" value="REVERSE TRANSCRIPTASE ZINC-BINDING DOMAIN-CONTAINING PROTEIN-RELATED-RELATED"/>
    <property type="match status" value="1"/>
</dbReference>
<dbReference type="EMBL" id="AC022457">
    <property type="protein sequence ID" value="AAK27805.1"/>
    <property type="molecule type" value="Genomic_DNA"/>
</dbReference>
<reference evidence="3" key="2">
    <citation type="journal article" date="2008" name="Nucleic Acids Res.">
        <title>The rice annotation project database (RAP-DB): 2008 update.</title>
        <authorList>
            <consortium name="The rice annotation project (RAP)"/>
        </authorList>
    </citation>
    <scope>GENOME REANNOTATION</scope>
    <source>
        <strain evidence="3">cv. Nipponbare</strain>
    </source>
</reference>
<keyword evidence="2" id="KW-0808">Transferase</keyword>
<accession>Q9AV74</accession>
<proteinExistence type="predicted"/>
<dbReference type="Pfam" id="PF00078">
    <property type="entry name" value="RVT_1"/>
    <property type="match status" value="1"/>
</dbReference>
<dbReference type="SUPFAM" id="SSF56672">
    <property type="entry name" value="DNA/RNA polymerases"/>
    <property type="match status" value="1"/>
</dbReference>
<dbReference type="AlphaFoldDB" id="Q9AV74"/>